<evidence type="ECO:0000313" key="1">
    <source>
        <dbReference type="EMBL" id="GEK38191.1"/>
    </source>
</evidence>
<protein>
    <submittedName>
        <fullName evidence="1">Uncharacterized protein</fullName>
    </submittedName>
</protein>
<dbReference type="Proteomes" id="UP000321361">
    <property type="component" value="Unassembled WGS sequence"/>
</dbReference>
<organism evidence="1 2">
    <name type="scientific">Enterococcus thailandicus</name>
    <dbReference type="NCBI Taxonomy" id="417368"/>
    <lineage>
        <taxon>Bacteria</taxon>
        <taxon>Bacillati</taxon>
        <taxon>Bacillota</taxon>
        <taxon>Bacilli</taxon>
        <taxon>Lactobacillales</taxon>
        <taxon>Enterococcaceae</taxon>
        <taxon>Enterococcus</taxon>
    </lineage>
</organism>
<reference evidence="1 2" key="1">
    <citation type="submission" date="2019-07" db="EMBL/GenBank/DDBJ databases">
        <title>Whole genome shotgun sequence of Enterococcus thailandicus NBRC 101867.</title>
        <authorList>
            <person name="Hosoyama A."/>
            <person name="Uohara A."/>
            <person name="Ohji S."/>
            <person name="Ichikawa N."/>
        </authorList>
    </citation>
    <scope>NUCLEOTIDE SEQUENCE [LARGE SCALE GENOMIC DNA]</scope>
    <source>
        <strain evidence="1 2">NBRC 101867</strain>
    </source>
</reference>
<accession>A0A510WHY7</accession>
<name>A0A510WHY7_ENTTH</name>
<dbReference type="AlphaFoldDB" id="A0A510WHY7"/>
<dbReference type="EMBL" id="BJUG01000019">
    <property type="protein sequence ID" value="GEK38191.1"/>
    <property type="molecule type" value="Genomic_DNA"/>
</dbReference>
<sequence>MRCKGVGTGSFKDTFDVYTDYGMKQLKSQAGFENPDATFSSM</sequence>
<proteinExistence type="predicted"/>
<gene>
    <name evidence="1" type="ORF">ETH01_24780</name>
</gene>
<comment type="caution">
    <text evidence="1">The sequence shown here is derived from an EMBL/GenBank/DDBJ whole genome shotgun (WGS) entry which is preliminary data.</text>
</comment>
<evidence type="ECO:0000313" key="2">
    <source>
        <dbReference type="Proteomes" id="UP000321361"/>
    </source>
</evidence>